<keyword evidence="10" id="KW-0472">Membrane</keyword>
<feature type="transmembrane region" description="Helical" evidence="10">
    <location>
        <begin position="49"/>
        <end position="67"/>
    </location>
</feature>
<feature type="region of interest" description="Disordered" evidence="9">
    <location>
        <begin position="1"/>
        <end position="43"/>
    </location>
</feature>
<feature type="transmembrane region" description="Helical" evidence="10">
    <location>
        <begin position="244"/>
        <end position="263"/>
    </location>
</feature>
<dbReference type="EMBL" id="JAQLOI010000003">
    <property type="protein sequence ID" value="MDB1125177.1"/>
    <property type="molecule type" value="Genomic_DNA"/>
</dbReference>
<evidence type="ECO:0000313" key="12">
    <source>
        <dbReference type="EMBL" id="MDB1125177.1"/>
    </source>
</evidence>
<evidence type="ECO:0000256" key="6">
    <source>
        <dbReference type="ARBA" id="ARBA00022967"/>
    </source>
</evidence>
<evidence type="ECO:0000256" key="2">
    <source>
        <dbReference type="ARBA" id="ARBA00022553"/>
    </source>
</evidence>
<protein>
    <submittedName>
        <fullName evidence="12">4Fe-4S binding protein</fullName>
    </submittedName>
</protein>
<keyword evidence="5 10" id="KW-0812">Transmembrane</keyword>
<evidence type="ECO:0000256" key="8">
    <source>
        <dbReference type="ARBA" id="ARBA00022989"/>
    </source>
</evidence>
<dbReference type="Proteomes" id="UP001210678">
    <property type="component" value="Unassembled WGS sequence"/>
</dbReference>
<accession>A0ABT4YUX5</accession>
<evidence type="ECO:0000256" key="5">
    <source>
        <dbReference type="ARBA" id="ARBA00022692"/>
    </source>
</evidence>
<keyword evidence="4" id="KW-0288">FMN</keyword>
<feature type="transmembrane region" description="Helical" evidence="10">
    <location>
        <begin position="283"/>
        <end position="300"/>
    </location>
</feature>
<evidence type="ECO:0000256" key="4">
    <source>
        <dbReference type="ARBA" id="ARBA00022643"/>
    </source>
</evidence>
<dbReference type="PANTHER" id="PTHR36118">
    <property type="entry name" value="ION-TRANSLOCATING OXIDOREDUCTASE COMPLEX SUBUNIT G"/>
    <property type="match status" value="1"/>
</dbReference>
<evidence type="ECO:0000256" key="7">
    <source>
        <dbReference type="ARBA" id="ARBA00022982"/>
    </source>
</evidence>
<gene>
    <name evidence="12" type="ORF">PGX00_16625</name>
</gene>
<evidence type="ECO:0000256" key="9">
    <source>
        <dbReference type="SAM" id="MobiDB-lite"/>
    </source>
</evidence>
<evidence type="ECO:0000256" key="1">
    <source>
        <dbReference type="ARBA" id="ARBA00022448"/>
    </source>
</evidence>
<evidence type="ECO:0000313" key="13">
    <source>
        <dbReference type="Proteomes" id="UP001210678"/>
    </source>
</evidence>
<comment type="caution">
    <text evidence="12">The sequence shown here is derived from an EMBL/GenBank/DDBJ whole genome shotgun (WGS) entry which is preliminary data.</text>
</comment>
<feature type="compositionally biased region" description="Basic and acidic residues" evidence="9">
    <location>
        <begin position="1"/>
        <end position="16"/>
    </location>
</feature>
<reference evidence="12 13" key="1">
    <citation type="submission" date="2023-01" db="EMBL/GenBank/DDBJ databases">
        <title>Vibrio sp. KJ40-1 sp.nov, isolated from marine algae.</title>
        <authorList>
            <person name="Butt M."/>
            <person name="Kim J.M.J."/>
            <person name="Jeon C.O.C."/>
        </authorList>
    </citation>
    <scope>NUCLEOTIDE SEQUENCE [LARGE SCALE GENOMIC DNA]</scope>
    <source>
        <strain evidence="12 13">KJ40-1</strain>
    </source>
</reference>
<feature type="transmembrane region" description="Helical" evidence="10">
    <location>
        <begin position="339"/>
        <end position="356"/>
    </location>
</feature>
<keyword evidence="8 10" id="KW-1133">Transmembrane helix</keyword>
<dbReference type="RefSeq" id="WP_272138643.1">
    <property type="nucleotide sequence ID" value="NZ_JAQLOI010000003.1"/>
</dbReference>
<dbReference type="InterPro" id="IPR010209">
    <property type="entry name" value="Ion_transpt_RnfG/RsxG"/>
</dbReference>
<feature type="transmembrane region" description="Helical" evidence="10">
    <location>
        <begin position="216"/>
        <end position="232"/>
    </location>
</feature>
<name>A0ABT4YUX5_9VIBR</name>
<feature type="domain" description="FMN-binding" evidence="11">
    <location>
        <begin position="114"/>
        <end position="197"/>
    </location>
</feature>
<dbReference type="InterPro" id="IPR017896">
    <property type="entry name" value="4Fe4S_Fe-S-bd"/>
</dbReference>
<keyword evidence="1" id="KW-0813">Transport</keyword>
<keyword evidence="3" id="KW-0285">Flavoprotein</keyword>
<dbReference type="Pfam" id="PF04205">
    <property type="entry name" value="FMN_bind"/>
    <property type="match status" value="1"/>
</dbReference>
<dbReference type="PANTHER" id="PTHR36118:SF1">
    <property type="entry name" value="ION-TRANSLOCATING OXIDOREDUCTASE COMPLEX SUBUNIT G"/>
    <property type="match status" value="1"/>
</dbReference>
<evidence type="ECO:0000256" key="10">
    <source>
        <dbReference type="SAM" id="Phobius"/>
    </source>
</evidence>
<organism evidence="12 13">
    <name type="scientific">Vibrio algarum</name>
    <dbReference type="NCBI Taxonomy" id="3020714"/>
    <lineage>
        <taxon>Bacteria</taxon>
        <taxon>Pseudomonadati</taxon>
        <taxon>Pseudomonadota</taxon>
        <taxon>Gammaproteobacteria</taxon>
        <taxon>Vibrionales</taxon>
        <taxon>Vibrionaceae</taxon>
        <taxon>Vibrio</taxon>
    </lineage>
</organism>
<keyword evidence="6" id="KW-1278">Translocase</keyword>
<feature type="transmembrane region" description="Helical" evidence="10">
    <location>
        <begin position="376"/>
        <end position="393"/>
    </location>
</feature>
<evidence type="ECO:0000259" key="11">
    <source>
        <dbReference type="SMART" id="SM00900"/>
    </source>
</evidence>
<keyword evidence="13" id="KW-1185">Reference proteome</keyword>
<feature type="compositionally biased region" description="Basic residues" evidence="9">
    <location>
        <begin position="31"/>
        <end position="43"/>
    </location>
</feature>
<dbReference type="InterPro" id="IPR007329">
    <property type="entry name" value="FMN-bd"/>
</dbReference>
<proteinExistence type="predicted"/>
<sequence>MAFELKFNKEKQEESSRPAGCQGCQNLQKAKPNKKRKPRSSNKKFKDRAIAVASILLIMVAWFIGSYRENTDIGPYLHQAIPEAERIEPSTNGNYAAYNKEQLIGYISIGVASGYGGPIRMAVATDIEGLITNIIVVRHLETPSFFYKVDKNGLILRLMGKSYNDAFNLDVDVDGVSGATYTSQGIANAVLNASQRIAKTELNIAVAPRAPAKVEFGVPEITLVALFLLGTLGRKISGTHTKKLRWFSMLTGMVVLGFIYTNPMTISLFNKMLLGFWPDWHTHLYWYILIFGIVFSLTVLDKNAYCEWICPFGAVQECMGKIGGAKAHPIRRFQSQLKWLQRAVALTAIVIALIYRNPGISSYEVFGTLFSFEGNIPQFFLLGLVLVVSTLIHRPWCRYLCPLHPIESFIKLINTWRKDVWLKVRPVKKIQN</sequence>
<dbReference type="SMART" id="SM00900">
    <property type="entry name" value="FMN_bind"/>
    <property type="match status" value="1"/>
</dbReference>
<dbReference type="Pfam" id="PF12801">
    <property type="entry name" value="Fer4_5"/>
    <property type="match status" value="2"/>
</dbReference>
<keyword evidence="2" id="KW-0597">Phosphoprotein</keyword>
<keyword evidence="7" id="KW-0249">Electron transport</keyword>
<evidence type="ECO:0000256" key="3">
    <source>
        <dbReference type="ARBA" id="ARBA00022630"/>
    </source>
</evidence>